<evidence type="ECO:0000259" key="7">
    <source>
        <dbReference type="Pfam" id="PF04504"/>
    </source>
</evidence>
<evidence type="ECO:0000313" key="8">
    <source>
        <dbReference type="EMBL" id="THU53092.1"/>
    </source>
</evidence>
<feature type="compositionally biased region" description="Acidic residues" evidence="5">
    <location>
        <begin position="142"/>
        <end position="157"/>
    </location>
</feature>
<feature type="compositionally biased region" description="Basic and acidic residues" evidence="5">
    <location>
        <begin position="129"/>
        <end position="141"/>
    </location>
</feature>
<feature type="transmembrane region" description="Helical" evidence="6">
    <location>
        <begin position="382"/>
        <end position="405"/>
    </location>
</feature>
<feature type="region of interest" description="Disordered" evidence="5">
    <location>
        <begin position="1"/>
        <end position="40"/>
    </location>
</feature>
<keyword evidence="3 6" id="KW-1133">Transmembrane helix</keyword>
<dbReference type="EMBL" id="PYDT01000008">
    <property type="protein sequence ID" value="THU53092.1"/>
    <property type="molecule type" value="Genomic_DNA"/>
</dbReference>
<dbReference type="Proteomes" id="UP000317650">
    <property type="component" value="Chromosome 10"/>
</dbReference>
<feature type="compositionally biased region" description="Basic and acidic residues" evidence="5">
    <location>
        <begin position="158"/>
        <end position="171"/>
    </location>
</feature>
<gene>
    <name evidence="8" type="ORF">C4D60_Mb10t10790</name>
</gene>
<comment type="caution">
    <text evidence="8">The sequence shown here is derived from an EMBL/GenBank/DDBJ whole genome shotgun (WGS) entry which is preliminary data.</text>
</comment>
<accession>A0A4S8IYN0</accession>
<evidence type="ECO:0000256" key="4">
    <source>
        <dbReference type="ARBA" id="ARBA00023136"/>
    </source>
</evidence>
<keyword evidence="4 6" id="KW-0472">Membrane</keyword>
<evidence type="ECO:0000256" key="2">
    <source>
        <dbReference type="ARBA" id="ARBA00022692"/>
    </source>
</evidence>
<reference evidence="8 9" key="1">
    <citation type="journal article" date="2019" name="Nat. Plants">
        <title>Genome sequencing of Musa balbisiana reveals subgenome evolution and function divergence in polyploid bananas.</title>
        <authorList>
            <person name="Yao X."/>
        </authorList>
    </citation>
    <scope>NUCLEOTIDE SEQUENCE [LARGE SCALE GENOMIC DNA]</scope>
    <source>
        <strain evidence="9">cv. DH-PKW</strain>
        <tissue evidence="8">Leaves</tissue>
    </source>
</reference>
<dbReference type="InterPro" id="IPR030184">
    <property type="entry name" value="WAT1-related"/>
</dbReference>
<feature type="transmembrane region" description="Helical" evidence="6">
    <location>
        <begin position="298"/>
        <end position="320"/>
    </location>
</feature>
<protein>
    <recommendedName>
        <fullName evidence="7">Glabrous enhancer-binding protein-like DBD domain-containing protein</fullName>
    </recommendedName>
</protein>
<dbReference type="AlphaFoldDB" id="A0A4S8IYN0"/>
<evidence type="ECO:0000256" key="6">
    <source>
        <dbReference type="SAM" id="Phobius"/>
    </source>
</evidence>
<organism evidence="8 9">
    <name type="scientific">Musa balbisiana</name>
    <name type="common">Banana</name>
    <dbReference type="NCBI Taxonomy" id="52838"/>
    <lineage>
        <taxon>Eukaryota</taxon>
        <taxon>Viridiplantae</taxon>
        <taxon>Streptophyta</taxon>
        <taxon>Embryophyta</taxon>
        <taxon>Tracheophyta</taxon>
        <taxon>Spermatophyta</taxon>
        <taxon>Magnoliopsida</taxon>
        <taxon>Liliopsida</taxon>
        <taxon>Zingiberales</taxon>
        <taxon>Musaceae</taxon>
        <taxon>Musa</taxon>
    </lineage>
</organism>
<evidence type="ECO:0000256" key="1">
    <source>
        <dbReference type="ARBA" id="ARBA00010820"/>
    </source>
</evidence>
<keyword evidence="2 6" id="KW-0812">Transmembrane</keyword>
<dbReference type="InterPro" id="IPR053932">
    <property type="entry name" value="GeBP-like_DBD"/>
</dbReference>
<dbReference type="STRING" id="52838.A0A4S8IYN0"/>
<feature type="transmembrane region" description="Helical" evidence="6">
    <location>
        <begin position="271"/>
        <end position="292"/>
    </location>
</feature>
<feature type="transmembrane region" description="Helical" evidence="6">
    <location>
        <begin position="341"/>
        <end position="362"/>
    </location>
</feature>
<evidence type="ECO:0000256" key="3">
    <source>
        <dbReference type="ARBA" id="ARBA00022989"/>
    </source>
</evidence>
<dbReference type="GO" id="GO:0022857">
    <property type="term" value="F:transmembrane transporter activity"/>
    <property type="evidence" value="ECO:0007669"/>
    <property type="project" value="InterPro"/>
</dbReference>
<evidence type="ECO:0000256" key="5">
    <source>
        <dbReference type="SAM" id="MobiDB-lite"/>
    </source>
</evidence>
<comment type="similarity">
    <text evidence="1">Belongs to the GeBP family.</text>
</comment>
<keyword evidence="9" id="KW-1185">Reference proteome</keyword>
<sequence>MAGDPSTDGPNGRRKRKAGRPAAVDSPGGGDVASSSQRRAAVDDAVVLLRGALEFRRRTGLLPRPSNMPALYESVRGSLRSPVSQDQAYSKLRHLRHRLSHPVASGHGSHDDLLYELAAELWSAGVEEKYEKEDDKKQKDNEVEEESKDAEMEGDDDLDKKQGRNGDEQRGGPESYPYLVHAAAEHWKVHSLSNSSLEAGLKLLNPLKAKSLEDRWQKLVEDDMKFQADWFKACRDIFALLNQSHQGTISNMGSEKRMGIIGEAWRSVKPYLVMVFLQLGYAGMFVISVASLKRGMSHYVLVVYRNAVAAAVVAPFAVWFEGMERVKIKERRSQAKIVGTLVTVIGAMIMILYKGPIVEFIWNSGRSHQAASAGQNDDARWLAGIFMLLFSCLCWSAFFILQVIYRIS</sequence>
<dbReference type="PANTHER" id="PTHR31218">
    <property type="entry name" value="WAT1-RELATED PROTEIN"/>
    <property type="match status" value="1"/>
</dbReference>
<name>A0A4S8IYN0_MUSBA</name>
<evidence type="ECO:0000313" key="9">
    <source>
        <dbReference type="Proteomes" id="UP000317650"/>
    </source>
</evidence>
<feature type="domain" description="Glabrous enhancer-binding protein-like DBD" evidence="7">
    <location>
        <begin position="41"/>
        <end position="122"/>
    </location>
</feature>
<dbReference type="Pfam" id="PF04504">
    <property type="entry name" value="GeBP-like_DBD"/>
    <property type="match status" value="1"/>
</dbReference>
<proteinExistence type="inferred from homology"/>
<feature type="region of interest" description="Disordered" evidence="5">
    <location>
        <begin position="129"/>
        <end position="175"/>
    </location>
</feature>
<dbReference type="GO" id="GO:0016020">
    <property type="term" value="C:membrane"/>
    <property type="evidence" value="ECO:0007669"/>
    <property type="project" value="InterPro"/>
</dbReference>